<gene>
    <name evidence="2" type="ORF">OFUS_LOCUS19614</name>
</gene>
<evidence type="ECO:0000313" key="3">
    <source>
        <dbReference type="Proteomes" id="UP000749559"/>
    </source>
</evidence>
<evidence type="ECO:0000256" key="1">
    <source>
        <dbReference type="SAM" id="MobiDB-lite"/>
    </source>
</evidence>
<name>A0A8J1XYU8_OWEFU</name>
<reference evidence="2" key="1">
    <citation type="submission" date="2022-03" db="EMBL/GenBank/DDBJ databases">
        <authorList>
            <person name="Martin C."/>
        </authorList>
    </citation>
    <scope>NUCLEOTIDE SEQUENCE</scope>
</reference>
<proteinExistence type="predicted"/>
<dbReference type="OrthoDB" id="6108679at2759"/>
<evidence type="ECO:0000313" key="2">
    <source>
        <dbReference type="EMBL" id="CAH1795015.1"/>
    </source>
</evidence>
<sequence>MMEEGTAEDQLKRSSRKNSVRPRRSSTNKSTFGQHLETKGGRRRPSGCSRPSSKVLLDIDKDLQVKLSPQRSKKISMVANPTIDQHFIFPNLTGQHITSVVNSRRNSTLSRKNSFVSRSRKVSVAAGHTDSKSFSEMPFDDNLKVQRRHGDNEIPNDAIKHRVRKISLPAHLLHSPGSRPSPQIQRKVSQIDLIENSSEIFDMAKLLDEKLNIEELEEEFEADSVSVLEKRLHNSETPDLDRIIEAHSGEKREPHCQFKPKRCWCTRCQIMYRLHKENDETLVNWGHYPCHHW</sequence>
<comment type="caution">
    <text evidence="2">The sequence shown here is derived from an EMBL/GenBank/DDBJ whole genome shotgun (WGS) entry which is preliminary data.</text>
</comment>
<dbReference type="AlphaFoldDB" id="A0A8J1XYU8"/>
<dbReference type="Proteomes" id="UP000749559">
    <property type="component" value="Unassembled WGS sequence"/>
</dbReference>
<organism evidence="2 3">
    <name type="scientific">Owenia fusiformis</name>
    <name type="common">Polychaete worm</name>
    <dbReference type="NCBI Taxonomy" id="6347"/>
    <lineage>
        <taxon>Eukaryota</taxon>
        <taxon>Metazoa</taxon>
        <taxon>Spiralia</taxon>
        <taxon>Lophotrochozoa</taxon>
        <taxon>Annelida</taxon>
        <taxon>Polychaeta</taxon>
        <taxon>Sedentaria</taxon>
        <taxon>Canalipalpata</taxon>
        <taxon>Sabellida</taxon>
        <taxon>Oweniida</taxon>
        <taxon>Oweniidae</taxon>
        <taxon>Owenia</taxon>
    </lineage>
</organism>
<protein>
    <submittedName>
        <fullName evidence="2">Uncharacterized protein</fullName>
    </submittedName>
</protein>
<keyword evidence="3" id="KW-1185">Reference proteome</keyword>
<dbReference type="EMBL" id="CAIIXF020000009">
    <property type="protein sequence ID" value="CAH1795015.1"/>
    <property type="molecule type" value="Genomic_DNA"/>
</dbReference>
<feature type="region of interest" description="Disordered" evidence="1">
    <location>
        <begin position="1"/>
        <end position="54"/>
    </location>
</feature>
<accession>A0A8J1XYU8</accession>
<feature type="compositionally biased region" description="Basic residues" evidence="1">
    <location>
        <begin position="13"/>
        <end position="26"/>
    </location>
</feature>